<dbReference type="OrthoDB" id="10012075at2759"/>
<dbReference type="AlphaFoldDB" id="A0A7E6CP69"/>
<reference evidence="7" key="1">
    <citation type="submission" date="2025-08" db="UniProtKB">
        <authorList>
            <consortium name="RefSeq"/>
        </authorList>
    </citation>
    <scope>IDENTIFICATION</scope>
    <source>
        <tissue evidence="7">Muscle</tissue>
    </source>
</reference>
<dbReference type="InterPro" id="IPR007110">
    <property type="entry name" value="Ig-like_dom"/>
</dbReference>
<proteinExistence type="predicted"/>
<keyword evidence="1" id="KW-0732">Signal</keyword>
<dbReference type="KEGG" id="pdic:118497654"/>
<dbReference type="InterPro" id="IPR003598">
    <property type="entry name" value="Ig_sub2"/>
</dbReference>
<dbReference type="GeneID" id="118497654"/>
<gene>
    <name evidence="7" type="primary">LOC118497654</name>
</gene>
<evidence type="ECO:0000256" key="1">
    <source>
        <dbReference type="ARBA" id="ARBA00022729"/>
    </source>
</evidence>
<keyword evidence="3" id="KW-0325">Glycoprotein</keyword>
<dbReference type="SUPFAM" id="SSF48726">
    <property type="entry name" value="Immunoglobulin"/>
    <property type="match status" value="1"/>
</dbReference>
<dbReference type="PANTHER" id="PTHR44337:SF20">
    <property type="entry name" value="CARCINOEMBRYONIC ANTIGEN-RELATED CELL ADHESION MOLECULE 5-RELATED"/>
    <property type="match status" value="1"/>
</dbReference>
<dbReference type="RefSeq" id="XP_035868671.1">
    <property type="nucleotide sequence ID" value="XM_036012778.1"/>
</dbReference>
<organism evidence="6 7">
    <name type="scientific">Phyllostomus discolor</name>
    <name type="common">pale spear-nosed bat</name>
    <dbReference type="NCBI Taxonomy" id="89673"/>
    <lineage>
        <taxon>Eukaryota</taxon>
        <taxon>Metazoa</taxon>
        <taxon>Chordata</taxon>
        <taxon>Craniata</taxon>
        <taxon>Vertebrata</taxon>
        <taxon>Euteleostomi</taxon>
        <taxon>Mammalia</taxon>
        <taxon>Eutheria</taxon>
        <taxon>Laurasiatheria</taxon>
        <taxon>Chiroptera</taxon>
        <taxon>Yangochiroptera</taxon>
        <taxon>Phyllostomidae</taxon>
        <taxon>Phyllostominae</taxon>
        <taxon>Phyllostomus</taxon>
    </lineage>
</organism>
<dbReference type="SMART" id="SM00408">
    <property type="entry name" value="IGc2"/>
    <property type="match status" value="1"/>
</dbReference>
<dbReference type="PROSITE" id="PS50835">
    <property type="entry name" value="IG_LIKE"/>
    <property type="match status" value="1"/>
</dbReference>
<keyword evidence="2" id="KW-1015">Disulfide bond</keyword>
<dbReference type="InterPro" id="IPR036179">
    <property type="entry name" value="Ig-like_dom_sf"/>
</dbReference>
<evidence type="ECO:0000256" key="3">
    <source>
        <dbReference type="ARBA" id="ARBA00023180"/>
    </source>
</evidence>
<dbReference type="SMART" id="SM00409">
    <property type="entry name" value="IG"/>
    <property type="match status" value="1"/>
</dbReference>
<evidence type="ECO:0000259" key="5">
    <source>
        <dbReference type="PROSITE" id="PS50835"/>
    </source>
</evidence>
<evidence type="ECO:0000313" key="6">
    <source>
        <dbReference type="Proteomes" id="UP000504628"/>
    </source>
</evidence>
<protein>
    <submittedName>
        <fullName evidence="7">Carcinoembryonic antigen-related cell adhesion molecule 21-like</fullName>
    </submittedName>
</protein>
<name>A0A7E6CP69_9CHIR</name>
<dbReference type="InterPro" id="IPR003599">
    <property type="entry name" value="Ig_sub"/>
</dbReference>
<dbReference type="InterPro" id="IPR052598">
    <property type="entry name" value="IgSF_CEA-related"/>
</dbReference>
<dbReference type="Gene3D" id="2.60.40.10">
    <property type="entry name" value="Immunoglobulins"/>
    <property type="match status" value="1"/>
</dbReference>
<sequence length="121" mass="14000">MMDSGMYTIVAHFPDSETEIGFGQLDVYDHLRLPILLASSYGVRENKEDVVLTCYTHGMSVQWLFNDMYLKFTDRRKLSADGRRVTISPVTREDAGVYKCRASNPTMWVESHPLFLHVIYF</sequence>
<keyword evidence="4" id="KW-0393">Immunoglobulin domain</keyword>
<dbReference type="PANTHER" id="PTHR44337">
    <property type="entry name" value="CARCINOEMBRYONIC ANTIGEN-RELATED CELL ADHESION MOLECULE 8"/>
    <property type="match status" value="1"/>
</dbReference>
<evidence type="ECO:0000313" key="7">
    <source>
        <dbReference type="RefSeq" id="XP_035868671.1"/>
    </source>
</evidence>
<dbReference type="Proteomes" id="UP000504628">
    <property type="component" value="Chromosome 12"/>
</dbReference>
<feature type="domain" description="Ig-like" evidence="5">
    <location>
        <begin position="34"/>
        <end position="104"/>
    </location>
</feature>
<evidence type="ECO:0000256" key="2">
    <source>
        <dbReference type="ARBA" id="ARBA00023157"/>
    </source>
</evidence>
<dbReference type="Pfam" id="PF13927">
    <property type="entry name" value="Ig_3"/>
    <property type="match status" value="1"/>
</dbReference>
<keyword evidence="6" id="KW-1185">Reference proteome</keyword>
<dbReference type="InParanoid" id="A0A7E6CP69"/>
<evidence type="ECO:0000256" key="4">
    <source>
        <dbReference type="ARBA" id="ARBA00023319"/>
    </source>
</evidence>
<accession>A0A7E6CP69</accession>
<dbReference type="InterPro" id="IPR013783">
    <property type="entry name" value="Ig-like_fold"/>
</dbReference>